<reference evidence="7 8" key="1">
    <citation type="journal article" date="2018" name="MBio">
        <title>Comparative Genomics Reveals the Core Gene Toolbox for the Fungus-Insect Symbiosis.</title>
        <authorList>
            <person name="Wang Y."/>
            <person name="Stata M."/>
            <person name="Wang W."/>
            <person name="Stajich J.E."/>
            <person name="White M.M."/>
            <person name="Moncalvo J.M."/>
        </authorList>
    </citation>
    <scope>NUCLEOTIDE SEQUENCE [LARGE SCALE GENOMIC DNA]</scope>
    <source>
        <strain evidence="7 8">SC-DP-2</strain>
    </source>
</reference>
<gene>
    <name evidence="7" type="ORF">BB560_004737</name>
</gene>
<feature type="transmembrane region" description="Helical" evidence="6">
    <location>
        <begin position="6"/>
        <end position="23"/>
    </location>
</feature>
<keyword evidence="4 6" id="KW-1133">Transmembrane helix</keyword>
<dbReference type="PANTHER" id="PTHR21355:SF0">
    <property type="entry name" value="G-PROTEIN COUPLED RECEPTOR-ASSOCIATED PROTEIN LMBRD2"/>
    <property type="match status" value="1"/>
</dbReference>
<proteinExistence type="inferred from homology"/>
<dbReference type="GO" id="GO:0016020">
    <property type="term" value="C:membrane"/>
    <property type="evidence" value="ECO:0007669"/>
    <property type="project" value="UniProtKB-SubCell"/>
</dbReference>
<comment type="subcellular location">
    <subcellularLocation>
        <location evidence="1">Membrane</location>
        <topology evidence="1">Multi-pass membrane protein</topology>
    </subcellularLocation>
</comment>
<evidence type="ECO:0000256" key="2">
    <source>
        <dbReference type="ARBA" id="ARBA00010487"/>
    </source>
</evidence>
<evidence type="ECO:0000313" key="7">
    <source>
        <dbReference type="EMBL" id="PVV00864.1"/>
    </source>
</evidence>
<keyword evidence="3 6" id="KW-0812">Transmembrane</keyword>
<dbReference type="EMBL" id="MBFS01001567">
    <property type="protein sequence ID" value="PVV00864.1"/>
    <property type="molecule type" value="Genomic_DNA"/>
</dbReference>
<feature type="transmembrane region" description="Helical" evidence="6">
    <location>
        <begin position="188"/>
        <end position="214"/>
    </location>
</feature>
<evidence type="ECO:0000256" key="5">
    <source>
        <dbReference type="ARBA" id="ARBA00023136"/>
    </source>
</evidence>
<dbReference type="OrthoDB" id="203099at2759"/>
<keyword evidence="5 6" id="KW-0472">Membrane</keyword>
<accession>A0A2T9Z8E6</accession>
<sequence>MAVANFWGMFLIVSFMGVGLVGIPRNLLMKGKPPSFHITYIESQAPDLSYQLQDAELALIDLLHEFSSIPNRDDTLSPYYPYFKQIEAQNTEFLQLYRNRISQIHSSLLSSSRSSSPSINLDYLSDLNKRIRDAGMSLKIYAHKWHKLKLAYFFYTDIGSADSISSHSLRSTIYPYFSWSIWKKKAAFLWYIYVSPYFFRLVSYFFGIVSFIILESEVMESLHPRFSIIRLIFSFLRSNSFLLEWFFLNDQVFSIFLVSYMCISIYSSVTRLKLFGINMLYPSHNSSQRSLLSVGSQFCRLMIPLCNNFLDLAFPTTKTEFNNLMGKIDVVPIFGSWVNKWTPFIVLFPAFLAYFRVYSRIMKLFKPDLVIEYEASDLNYDSNILSDSEFDSSINPTILEGRALLREARSNLESQFARSPSHLTSPSLRARDEGRFNYLFDGGLLP</sequence>
<dbReference type="STRING" id="133381.A0A2T9Z8E6"/>
<organism evidence="7 8">
    <name type="scientific">Smittium megazygosporum</name>
    <dbReference type="NCBI Taxonomy" id="133381"/>
    <lineage>
        <taxon>Eukaryota</taxon>
        <taxon>Fungi</taxon>
        <taxon>Fungi incertae sedis</taxon>
        <taxon>Zoopagomycota</taxon>
        <taxon>Kickxellomycotina</taxon>
        <taxon>Harpellomycetes</taxon>
        <taxon>Harpellales</taxon>
        <taxon>Legeriomycetaceae</taxon>
        <taxon>Smittium</taxon>
    </lineage>
</organism>
<evidence type="ECO:0000313" key="8">
    <source>
        <dbReference type="Proteomes" id="UP000245609"/>
    </source>
</evidence>
<feature type="transmembrane region" description="Helical" evidence="6">
    <location>
        <begin position="251"/>
        <end position="269"/>
    </location>
</feature>
<comment type="similarity">
    <text evidence="2">Belongs to the LIMR family.</text>
</comment>
<evidence type="ECO:0000256" key="3">
    <source>
        <dbReference type="ARBA" id="ARBA00022692"/>
    </source>
</evidence>
<feature type="transmembrane region" description="Helical" evidence="6">
    <location>
        <begin position="330"/>
        <end position="355"/>
    </location>
</feature>
<dbReference type="InterPro" id="IPR051584">
    <property type="entry name" value="GPCR-associated_LMBR1"/>
</dbReference>
<evidence type="ECO:0000256" key="1">
    <source>
        <dbReference type="ARBA" id="ARBA00004141"/>
    </source>
</evidence>
<dbReference type="Proteomes" id="UP000245609">
    <property type="component" value="Unassembled WGS sequence"/>
</dbReference>
<dbReference type="AlphaFoldDB" id="A0A2T9Z8E6"/>
<evidence type="ECO:0000256" key="6">
    <source>
        <dbReference type="SAM" id="Phobius"/>
    </source>
</evidence>
<name>A0A2T9Z8E6_9FUNG</name>
<protein>
    <submittedName>
        <fullName evidence="7">Uncharacterized protein</fullName>
    </submittedName>
</protein>
<evidence type="ECO:0000256" key="4">
    <source>
        <dbReference type="ARBA" id="ARBA00022989"/>
    </source>
</evidence>
<dbReference type="PANTHER" id="PTHR21355">
    <property type="entry name" value="G-PROTEIN COUPLED RECEPTOR-ASSOCIATED PROTEIN LMBRD2"/>
    <property type="match status" value="1"/>
</dbReference>
<keyword evidence="8" id="KW-1185">Reference proteome</keyword>
<dbReference type="InterPro" id="IPR006876">
    <property type="entry name" value="LMBR1-like_membr_prot"/>
</dbReference>
<comment type="caution">
    <text evidence="7">The sequence shown here is derived from an EMBL/GenBank/DDBJ whole genome shotgun (WGS) entry which is preliminary data.</text>
</comment>
<dbReference type="Pfam" id="PF04791">
    <property type="entry name" value="LMBR1"/>
    <property type="match status" value="1"/>
</dbReference>